<dbReference type="PANTHER" id="PTHR33692">
    <property type="entry name" value="RIBOSOME MATURATION FACTOR RIMM"/>
    <property type="match status" value="1"/>
</dbReference>
<dbReference type="InterPro" id="IPR002676">
    <property type="entry name" value="RimM_N"/>
</dbReference>
<dbReference type="HAMAP" id="MF_00014">
    <property type="entry name" value="Ribosome_mat_RimM"/>
    <property type="match status" value="1"/>
</dbReference>
<evidence type="ECO:0000256" key="1">
    <source>
        <dbReference type="ARBA" id="ARBA00022490"/>
    </source>
</evidence>
<evidence type="ECO:0000313" key="9">
    <source>
        <dbReference type="EMBL" id="MDY5132377.1"/>
    </source>
</evidence>
<comment type="caution">
    <text evidence="9">The sequence shown here is derived from an EMBL/GenBank/DDBJ whole genome shotgun (WGS) entry which is preliminary data.</text>
</comment>
<dbReference type="Pfam" id="PF01782">
    <property type="entry name" value="RimM"/>
    <property type="match status" value="1"/>
</dbReference>
<evidence type="ECO:0000313" key="10">
    <source>
        <dbReference type="Proteomes" id="UP001275049"/>
    </source>
</evidence>
<evidence type="ECO:0000256" key="3">
    <source>
        <dbReference type="ARBA" id="ARBA00022552"/>
    </source>
</evidence>
<keyword evidence="1 5" id="KW-0963">Cytoplasm</keyword>
<dbReference type="RefSeq" id="WP_320754854.1">
    <property type="nucleotide sequence ID" value="NZ_JAWNGA010000001.1"/>
</dbReference>
<dbReference type="Gene3D" id="2.30.30.240">
    <property type="entry name" value="PRC-barrel domain"/>
    <property type="match status" value="1"/>
</dbReference>
<evidence type="ECO:0000256" key="4">
    <source>
        <dbReference type="ARBA" id="ARBA00023186"/>
    </source>
</evidence>
<comment type="similarity">
    <text evidence="5">Belongs to the RimM family.</text>
</comment>
<accession>A0ABU5G5B2</accession>
<protein>
    <recommendedName>
        <fullName evidence="5">Ribosome maturation factor RimM</fullName>
    </recommendedName>
</protein>
<dbReference type="Proteomes" id="UP001275049">
    <property type="component" value="Unassembled WGS sequence"/>
</dbReference>
<feature type="region of interest" description="Disordered" evidence="6">
    <location>
        <begin position="173"/>
        <end position="214"/>
    </location>
</feature>
<evidence type="ECO:0000256" key="5">
    <source>
        <dbReference type="HAMAP-Rule" id="MF_00014"/>
    </source>
</evidence>
<feature type="domain" description="RimM N-terminal" evidence="7">
    <location>
        <begin position="4"/>
        <end position="85"/>
    </location>
</feature>
<evidence type="ECO:0000256" key="6">
    <source>
        <dbReference type="SAM" id="MobiDB-lite"/>
    </source>
</evidence>
<dbReference type="InterPro" id="IPR009000">
    <property type="entry name" value="Transl_B-barrel_sf"/>
</dbReference>
<keyword evidence="10" id="KW-1185">Reference proteome</keyword>
<dbReference type="EMBL" id="JAWNGA010000001">
    <property type="protein sequence ID" value="MDY5132377.1"/>
    <property type="molecule type" value="Genomic_DNA"/>
</dbReference>
<dbReference type="SUPFAM" id="SSF50447">
    <property type="entry name" value="Translation proteins"/>
    <property type="match status" value="1"/>
</dbReference>
<sequence length="214" mass="23849">MKLVVAVVGAAQGLKGEVRVNVRTDSPEERFARGSRLLTDSQDYPNLTVERMRTYKTHTYLQFEEIKDRTGAENLRGTELLIDTEKVEVEEDAWYAHELVGLEVLDPEGYQLGIIAGLEYGEAQDLIVVREGDGRITRVPFVKEIVTDVDIADHCIVVDAPGGLFSDDEIELDEDTDKKEPGMSVNEEGGTCEVVTEKEHSVSDNAYVDEESDK</sequence>
<keyword evidence="4 5" id="KW-0143">Chaperone</keyword>
<dbReference type="Gene3D" id="2.40.30.60">
    <property type="entry name" value="RimM"/>
    <property type="match status" value="1"/>
</dbReference>
<evidence type="ECO:0000256" key="2">
    <source>
        <dbReference type="ARBA" id="ARBA00022517"/>
    </source>
</evidence>
<dbReference type="SUPFAM" id="SSF50346">
    <property type="entry name" value="PRC-barrel domain"/>
    <property type="match status" value="1"/>
</dbReference>
<comment type="function">
    <text evidence="5">An accessory protein needed during the final step in the assembly of 30S ribosomal subunit, possibly for assembly of the head region. Essential for efficient processing of 16S rRNA. May be needed both before and after RbfA during the maturation of 16S rRNA. It has affinity for free ribosomal 30S subunits but not for 70S ribosomes.</text>
</comment>
<proteinExistence type="inferred from homology"/>
<name>A0ABU5G5B2_9ACTO</name>
<gene>
    <name evidence="5 9" type="primary">rimM</name>
    <name evidence="9" type="ORF">R6G86_01285</name>
</gene>
<dbReference type="InterPro" id="IPR011033">
    <property type="entry name" value="PRC_barrel-like_sf"/>
</dbReference>
<evidence type="ECO:0000259" key="8">
    <source>
        <dbReference type="Pfam" id="PF24986"/>
    </source>
</evidence>
<dbReference type="InterPro" id="IPR056792">
    <property type="entry name" value="PRC_RimM"/>
</dbReference>
<reference evidence="9 10" key="1">
    <citation type="submission" date="2023-10" db="EMBL/GenBank/DDBJ databases">
        <title>Whole Genome based description of the genera Actinobaculum and Actinotignum reveals a complex phylogenetic relationship within the species included in the genus Actinotignum.</title>
        <authorList>
            <person name="Jensen C.S."/>
            <person name="Dargis R."/>
            <person name="Kemp M."/>
            <person name="Christensen J.J."/>
        </authorList>
    </citation>
    <scope>NUCLEOTIDE SEQUENCE [LARGE SCALE GENOMIC DNA]</scope>
    <source>
        <strain evidence="9 10">SLA_B974</strain>
    </source>
</reference>
<evidence type="ECO:0000259" key="7">
    <source>
        <dbReference type="Pfam" id="PF01782"/>
    </source>
</evidence>
<dbReference type="NCBIfam" id="TIGR02273">
    <property type="entry name" value="16S_RimM"/>
    <property type="match status" value="1"/>
</dbReference>
<dbReference type="InterPro" id="IPR036976">
    <property type="entry name" value="RimM_N_sf"/>
</dbReference>
<dbReference type="Pfam" id="PF24986">
    <property type="entry name" value="PRC_RimM"/>
    <property type="match status" value="1"/>
</dbReference>
<comment type="domain">
    <text evidence="5">The PRC barrel domain binds ribosomal protein uS19.</text>
</comment>
<keyword evidence="3 5" id="KW-0698">rRNA processing</keyword>
<organism evidence="9 10">
    <name type="scientific">Actinotignum urinale</name>
    <dbReference type="NCBI Taxonomy" id="190146"/>
    <lineage>
        <taxon>Bacteria</taxon>
        <taxon>Bacillati</taxon>
        <taxon>Actinomycetota</taxon>
        <taxon>Actinomycetes</taxon>
        <taxon>Actinomycetales</taxon>
        <taxon>Actinomycetaceae</taxon>
        <taxon>Actinotignum</taxon>
    </lineage>
</organism>
<comment type="subunit">
    <text evidence="5">Binds ribosomal protein uS19.</text>
</comment>
<dbReference type="InterPro" id="IPR011961">
    <property type="entry name" value="RimM"/>
</dbReference>
<comment type="subcellular location">
    <subcellularLocation>
        <location evidence="5">Cytoplasm</location>
    </subcellularLocation>
</comment>
<keyword evidence="2 5" id="KW-0690">Ribosome biogenesis</keyword>
<feature type="domain" description="Ribosome maturation factor RimM PRC barrel" evidence="8">
    <location>
        <begin position="97"/>
        <end position="164"/>
    </location>
</feature>
<dbReference type="PANTHER" id="PTHR33692:SF1">
    <property type="entry name" value="RIBOSOME MATURATION FACTOR RIMM"/>
    <property type="match status" value="1"/>
</dbReference>